<keyword evidence="2" id="KW-1185">Reference proteome</keyword>
<reference evidence="2" key="1">
    <citation type="submission" date="2015-10" db="EMBL/GenBank/DDBJ databases">
        <authorList>
            <person name="Regsiter A."/>
            <person name="william w."/>
        </authorList>
    </citation>
    <scope>NUCLEOTIDE SEQUENCE [LARGE SCALE GENOMIC DNA]</scope>
</reference>
<dbReference type="AlphaFoldDB" id="A0A1J1LK42"/>
<dbReference type="EMBL" id="CZDF01000156">
    <property type="protein sequence ID" value="CUR32949.1"/>
    <property type="molecule type" value="Genomic_DNA"/>
</dbReference>
<proteinExistence type="predicted"/>
<sequence length="43" mass="4707">MKQYLTLKAISFGSVIIAINPFQGLKPGNTALIFILIIGYNSH</sequence>
<evidence type="ECO:0000313" key="1">
    <source>
        <dbReference type="EMBL" id="CUR32949.1"/>
    </source>
</evidence>
<accession>A0A1J1LK42</accession>
<dbReference type="Proteomes" id="UP000184315">
    <property type="component" value="Unassembled WGS sequence"/>
</dbReference>
<gene>
    <name evidence="1" type="ORF">PL9214500196</name>
</gene>
<protein>
    <submittedName>
        <fullName evidence="1">Uncharacterized protein</fullName>
    </submittedName>
</protein>
<organism evidence="1 2">
    <name type="scientific">Planktothrix tepida PCC 9214</name>
    <dbReference type="NCBI Taxonomy" id="671072"/>
    <lineage>
        <taxon>Bacteria</taxon>
        <taxon>Bacillati</taxon>
        <taxon>Cyanobacteriota</taxon>
        <taxon>Cyanophyceae</taxon>
        <taxon>Oscillatoriophycideae</taxon>
        <taxon>Oscillatoriales</taxon>
        <taxon>Microcoleaceae</taxon>
        <taxon>Planktothrix</taxon>
    </lineage>
</organism>
<evidence type="ECO:0000313" key="2">
    <source>
        <dbReference type="Proteomes" id="UP000184315"/>
    </source>
</evidence>
<name>A0A1J1LK42_9CYAN</name>